<feature type="region of interest" description="Disordered" evidence="6">
    <location>
        <begin position="242"/>
        <end position="261"/>
    </location>
</feature>
<dbReference type="PANTHER" id="PTHR46481">
    <property type="entry name" value="ZINC FINGER BED DOMAIN-CONTAINING PROTEIN 4"/>
    <property type="match status" value="1"/>
</dbReference>
<feature type="compositionally biased region" description="Acidic residues" evidence="6">
    <location>
        <begin position="242"/>
        <end position="259"/>
    </location>
</feature>
<keyword evidence="4" id="KW-0862">Zinc</keyword>
<gene>
    <name evidence="7" type="ORF">D9758_017720</name>
</gene>
<dbReference type="AlphaFoldDB" id="A0A8H5BB58"/>
<keyword evidence="5" id="KW-0539">Nucleus</keyword>
<comment type="subcellular location">
    <subcellularLocation>
        <location evidence="1">Nucleus</location>
    </subcellularLocation>
</comment>
<keyword evidence="8" id="KW-1185">Reference proteome</keyword>
<dbReference type="GO" id="GO:0008270">
    <property type="term" value="F:zinc ion binding"/>
    <property type="evidence" value="ECO:0007669"/>
    <property type="project" value="UniProtKB-KW"/>
</dbReference>
<protein>
    <submittedName>
        <fullName evidence="7">Uncharacterized protein</fullName>
    </submittedName>
</protein>
<proteinExistence type="predicted"/>
<evidence type="ECO:0000313" key="7">
    <source>
        <dbReference type="EMBL" id="KAF5320031.1"/>
    </source>
</evidence>
<evidence type="ECO:0000256" key="5">
    <source>
        <dbReference type="ARBA" id="ARBA00023242"/>
    </source>
</evidence>
<evidence type="ECO:0000313" key="8">
    <source>
        <dbReference type="Proteomes" id="UP000559256"/>
    </source>
</evidence>
<dbReference type="PANTHER" id="PTHR46481:SF10">
    <property type="entry name" value="ZINC FINGER BED DOMAIN-CONTAINING PROTEIN 39"/>
    <property type="match status" value="1"/>
</dbReference>
<dbReference type="InterPro" id="IPR052035">
    <property type="entry name" value="ZnF_BED_domain_contain"/>
</dbReference>
<accession>A0A8H5BB58</accession>
<keyword evidence="3" id="KW-0863">Zinc-finger</keyword>
<comment type="caution">
    <text evidence="7">The sequence shown here is derived from an EMBL/GenBank/DDBJ whole genome shotgun (WGS) entry which is preliminary data.</text>
</comment>
<dbReference type="InterPro" id="IPR012337">
    <property type="entry name" value="RNaseH-like_sf"/>
</dbReference>
<name>A0A8H5BB58_9AGAR</name>
<sequence length="295" mass="33327">MLIIPTNDFFQEPWNQGYFEELLVKWLVASNQPFSEVEQVEFIELLQYVHHSGGKLHIPKQDVIRRRIIKLGESIIEEICDIFSKITGKIALSIDAWTSSNQHAFLAIVAHYINENGQLEELLIDFRELSGEHSGENMADAVLKTLELYGLVGKIIAIVMDNASNNDTMMKSLEDRCRRRKVIFSAKASRLRCMPHTIHLAAIKLLEGIGAISSKTGRKLESRSSNYQDNFVVHVNIEESNPNEDEAAVEQVGVEEDSSDELKKDGIIPSIAKVENILAIPNLLFELIISHSYEK</sequence>
<dbReference type="SUPFAM" id="SSF53098">
    <property type="entry name" value="Ribonuclease H-like"/>
    <property type="match status" value="1"/>
</dbReference>
<dbReference type="GO" id="GO:0005634">
    <property type="term" value="C:nucleus"/>
    <property type="evidence" value="ECO:0007669"/>
    <property type="project" value="UniProtKB-SubCell"/>
</dbReference>
<keyword evidence="2" id="KW-0479">Metal-binding</keyword>
<organism evidence="7 8">
    <name type="scientific">Tetrapyrgos nigripes</name>
    <dbReference type="NCBI Taxonomy" id="182062"/>
    <lineage>
        <taxon>Eukaryota</taxon>
        <taxon>Fungi</taxon>
        <taxon>Dikarya</taxon>
        <taxon>Basidiomycota</taxon>
        <taxon>Agaricomycotina</taxon>
        <taxon>Agaricomycetes</taxon>
        <taxon>Agaricomycetidae</taxon>
        <taxon>Agaricales</taxon>
        <taxon>Marasmiineae</taxon>
        <taxon>Marasmiaceae</taxon>
        <taxon>Tetrapyrgos</taxon>
    </lineage>
</organism>
<reference evidence="7 8" key="1">
    <citation type="journal article" date="2020" name="ISME J.">
        <title>Uncovering the hidden diversity of litter-decomposition mechanisms in mushroom-forming fungi.</title>
        <authorList>
            <person name="Floudas D."/>
            <person name="Bentzer J."/>
            <person name="Ahren D."/>
            <person name="Johansson T."/>
            <person name="Persson P."/>
            <person name="Tunlid A."/>
        </authorList>
    </citation>
    <scope>NUCLEOTIDE SEQUENCE [LARGE SCALE GENOMIC DNA]</scope>
    <source>
        <strain evidence="7 8">CBS 291.85</strain>
    </source>
</reference>
<evidence type="ECO:0000256" key="3">
    <source>
        <dbReference type="ARBA" id="ARBA00022771"/>
    </source>
</evidence>
<dbReference type="OrthoDB" id="3259198at2759"/>
<dbReference type="EMBL" id="JAACJM010000420">
    <property type="protein sequence ID" value="KAF5320031.1"/>
    <property type="molecule type" value="Genomic_DNA"/>
</dbReference>
<evidence type="ECO:0000256" key="4">
    <source>
        <dbReference type="ARBA" id="ARBA00022833"/>
    </source>
</evidence>
<evidence type="ECO:0000256" key="1">
    <source>
        <dbReference type="ARBA" id="ARBA00004123"/>
    </source>
</evidence>
<evidence type="ECO:0000256" key="6">
    <source>
        <dbReference type="SAM" id="MobiDB-lite"/>
    </source>
</evidence>
<evidence type="ECO:0000256" key="2">
    <source>
        <dbReference type="ARBA" id="ARBA00022723"/>
    </source>
</evidence>
<dbReference type="Proteomes" id="UP000559256">
    <property type="component" value="Unassembled WGS sequence"/>
</dbReference>